<dbReference type="PANTHER" id="PTHR30385:SF7">
    <property type="entry name" value="RNA POLYMERASE SIGMA FACTOR FLIA"/>
    <property type="match status" value="1"/>
</dbReference>
<dbReference type="PROSITE" id="PS00716">
    <property type="entry name" value="SIGMA70_2"/>
    <property type="match status" value="1"/>
</dbReference>
<protein>
    <submittedName>
        <fullName evidence="6">RNA polymerase sigma 70</fullName>
    </submittedName>
</protein>
<dbReference type="EMBL" id="CVLB01000001">
    <property type="protein sequence ID" value="CRF33216.1"/>
    <property type="molecule type" value="Genomic_DNA"/>
</dbReference>
<gene>
    <name evidence="6" type="ORF">BRSU_1302</name>
</gene>
<dbReference type="InterPro" id="IPR007630">
    <property type="entry name" value="RNA_pol_sigma70_r4"/>
</dbReference>
<organism evidence="6 7">
    <name type="scientific">Brachyspira suanatina</name>
    <dbReference type="NCBI Taxonomy" id="381802"/>
    <lineage>
        <taxon>Bacteria</taxon>
        <taxon>Pseudomonadati</taxon>
        <taxon>Spirochaetota</taxon>
        <taxon>Spirochaetia</taxon>
        <taxon>Brachyspirales</taxon>
        <taxon>Brachyspiraceae</taxon>
        <taxon>Brachyspira</taxon>
    </lineage>
</organism>
<evidence type="ECO:0000313" key="7">
    <source>
        <dbReference type="Proteomes" id="UP000043763"/>
    </source>
</evidence>
<dbReference type="GO" id="GO:0003677">
    <property type="term" value="F:DNA binding"/>
    <property type="evidence" value="ECO:0007669"/>
    <property type="project" value="UniProtKB-KW"/>
</dbReference>
<keyword evidence="2" id="KW-0731">Sigma factor</keyword>
<dbReference type="InterPro" id="IPR007627">
    <property type="entry name" value="RNA_pol_sigma70_r2"/>
</dbReference>
<evidence type="ECO:0000256" key="4">
    <source>
        <dbReference type="ARBA" id="ARBA00023163"/>
    </source>
</evidence>
<dbReference type="Pfam" id="PF04542">
    <property type="entry name" value="Sigma70_r2"/>
    <property type="match status" value="1"/>
</dbReference>
<dbReference type="InterPro" id="IPR014284">
    <property type="entry name" value="RNA_pol_sigma-70_dom"/>
</dbReference>
<dbReference type="Gene3D" id="1.10.1740.10">
    <property type="match status" value="1"/>
</dbReference>
<reference evidence="7" key="1">
    <citation type="submission" date="2015-04" db="EMBL/GenBank/DDBJ databases">
        <authorList>
            <person name="Mushtaq Mamoona"/>
        </authorList>
    </citation>
    <scope>NUCLEOTIDE SEQUENCE [LARGE SCALE GENOMIC DNA]</scope>
    <source>
        <strain evidence="7">AN4859/03</strain>
    </source>
</reference>
<dbReference type="PANTHER" id="PTHR30385">
    <property type="entry name" value="SIGMA FACTOR F FLAGELLAR"/>
    <property type="match status" value="1"/>
</dbReference>
<evidence type="ECO:0000259" key="5">
    <source>
        <dbReference type="PROSITE" id="PS00716"/>
    </source>
</evidence>
<dbReference type="GeneID" id="44969881"/>
<keyword evidence="3" id="KW-0238">DNA-binding</keyword>
<evidence type="ECO:0000256" key="3">
    <source>
        <dbReference type="ARBA" id="ARBA00023125"/>
    </source>
</evidence>
<dbReference type="NCBIfam" id="NF005413">
    <property type="entry name" value="PRK06986.1"/>
    <property type="match status" value="1"/>
</dbReference>
<dbReference type="NCBIfam" id="NF004935">
    <property type="entry name" value="PRK06288.1"/>
    <property type="match status" value="1"/>
</dbReference>
<dbReference type="PRINTS" id="PR00046">
    <property type="entry name" value="SIGMA70FCT"/>
</dbReference>
<dbReference type="InterPro" id="IPR013324">
    <property type="entry name" value="RNA_pol_sigma_r3/r4-like"/>
</dbReference>
<dbReference type="SUPFAM" id="SSF88659">
    <property type="entry name" value="Sigma3 and sigma4 domains of RNA polymerase sigma factors"/>
    <property type="match status" value="2"/>
</dbReference>
<dbReference type="InterPro" id="IPR012845">
    <property type="entry name" value="RNA_pol_sigma_FliA_WhiG"/>
</dbReference>
<dbReference type="RefSeq" id="WP_041177314.1">
    <property type="nucleotide sequence ID" value="NZ_CVLB01000001.1"/>
</dbReference>
<dbReference type="Pfam" id="PF04539">
    <property type="entry name" value="Sigma70_r3"/>
    <property type="match status" value="1"/>
</dbReference>
<dbReference type="Gene3D" id="1.20.140.160">
    <property type="match status" value="1"/>
</dbReference>
<evidence type="ECO:0000256" key="2">
    <source>
        <dbReference type="ARBA" id="ARBA00023082"/>
    </source>
</evidence>
<dbReference type="SUPFAM" id="SSF88946">
    <property type="entry name" value="Sigma2 domain of RNA polymerase sigma factors"/>
    <property type="match status" value="1"/>
</dbReference>
<accession>A0A0G4K6L1</accession>
<dbReference type="PIRSF" id="PIRSF000770">
    <property type="entry name" value="RNA_pol_sigma-SigE/K"/>
    <property type="match status" value="1"/>
</dbReference>
<feature type="domain" description="RNA polymerase sigma-70" evidence="5">
    <location>
        <begin position="234"/>
        <end position="260"/>
    </location>
</feature>
<proteinExistence type="predicted"/>
<dbReference type="InterPro" id="IPR013325">
    <property type="entry name" value="RNA_pol_sigma_r2"/>
</dbReference>
<dbReference type="AlphaFoldDB" id="A0A0G4K6L1"/>
<dbReference type="CDD" id="cd06171">
    <property type="entry name" value="Sigma70_r4"/>
    <property type="match status" value="1"/>
</dbReference>
<evidence type="ECO:0000313" key="6">
    <source>
        <dbReference type="EMBL" id="CRF33216.1"/>
    </source>
</evidence>
<dbReference type="InterPro" id="IPR000943">
    <property type="entry name" value="RNA_pol_sigma70"/>
</dbReference>
<dbReference type="Pfam" id="PF04545">
    <property type="entry name" value="Sigma70_r4"/>
    <property type="match status" value="1"/>
</dbReference>
<dbReference type="NCBIfam" id="TIGR02937">
    <property type="entry name" value="sigma70-ECF"/>
    <property type="match status" value="1"/>
</dbReference>
<dbReference type="InterPro" id="IPR007624">
    <property type="entry name" value="RNA_pol_sigma70_r3"/>
</dbReference>
<name>A0A0G4K6L1_9SPIR</name>
<evidence type="ECO:0000256" key="1">
    <source>
        <dbReference type="ARBA" id="ARBA00023015"/>
    </source>
</evidence>
<dbReference type="OrthoDB" id="9799825at2"/>
<keyword evidence="1" id="KW-0805">Transcription regulation</keyword>
<dbReference type="GO" id="GO:0006352">
    <property type="term" value="P:DNA-templated transcription initiation"/>
    <property type="evidence" value="ECO:0007669"/>
    <property type="project" value="InterPro"/>
</dbReference>
<dbReference type="NCBIfam" id="TIGR02479">
    <property type="entry name" value="FliA_WhiG"/>
    <property type="match status" value="1"/>
</dbReference>
<dbReference type="GO" id="GO:0003899">
    <property type="term" value="F:DNA-directed RNA polymerase activity"/>
    <property type="evidence" value="ECO:0007669"/>
    <property type="project" value="InterPro"/>
</dbReference>
<keyword evidence="7" id="KW-1185">Reference proteome</keyword>
<sequence length="272" mass="31763">MKMNKKDKDKIPNITNENEQEYWLEFKKTLSPYIREALIIKYSPLVKYVASKISVNMGSHKHIEFQDLVGFGSFGLMDAIDKYNPNRDIKFKTYAVTRIRGAIYDELRKLDYLPRSIRKDVKEIEKAREILEARLSRNIKPQEIADMLGIPISKYNETMKRYIEASPTSLSDVWYVGDDSDEISVIDTLKSNDKTNPEYLAEREDVKNKIIAALKKLPEKEQQVLILYYYDDLTLKEIGKVLDVSESRISQLHTKAIQQLRYSLSEIKKQLL</sequence>
<keyword evidence="4" id="KW-0804">Transcription</keyword>
<dbReference type="GO" id="GO:0016987">
    <property type="term" value="F:sigma factor activity"/>
    <property type="evidence" value="ECO:0007669"/>
    <property type="project" value="UniProtKB-KW"/>
</dbReference>
<dbReference type="Proteomes" id="UP000043763">
    <property type="component" value="Unassembled WGS sequence"/>
</dbReference>